<dbReference type="Proteomes" id="UP000824264">
    <property type="component" value="Unassembled WGS sequence"/>
</dbReference>
<sequence>MATLSVPAKLEHLARVNAFIHENIPAAYAPLIPQVELAAEELLVNVFSYAYPETQGEAEIGCREVRFDGEPYFCFKVRDWGARFDPFLEAPEPDVTLGVSERPIGGLGIHLIRSIVAHYAYSRYEGSNIIELFFALPE</sequence>
<name>A0A9D1UAT0_9BACT</name>
<dbReference type="InterPro" id="IPR003594">
    <property type="entry name" value="HATPase_dom"/>
</dbReference>
<evidence type="ECO:0000259" key="1">
    <source>
        <dbReference type="Pfam" id="PF13581"/>
    </source>
</evidence>
<keyword evidence="2" id="KW-0067">ATP-binding</keyword>
<comment type="caution">
    <text evidence="2">The sequence shown here is derived from an EMBL/GenBank/DDBJ whole genome shotgun (WGS) entry which is preliminary data.</text>
</comment>
<dbReference type="SUPFAM" id="SSF55874">
    <property type="entry name" value="ATPase domain of HSP90 chaperone/DNA topoisomerase II/histidine kinase"/>
    <property type="match status" value="1"/>
</dbReference>
<protein>
    <submittedName>
        <fullName evidence="2">ATP-binding protein</fullName>
    </submittedName>
</protein>
<dbReference type="InterPro" id="IPR036890">
    <property type="entry name" value="HATPase_C_sf"/>
</dbReference>
<dbReference type="Pfam" id="PF13581">
    <property type="entry name" value="HATPase_c_2"/>
    <property type="match status" value="1"/>
</dbReference>
<dbReference type="GO" id="GO:0005524">
    <property type="term" value="F:ATP binding"/>
    <property type="evidence" value="ECO:0007669"/>
    <property type="project" value="UniProtKB-KW"/>
</dbReference>
<reference evidence="2" key="1">
    <citation type="journal article" date="2021" name="PeerJ">
        <title>Extensive microbial diversity within the chicken gut microbiome revealed by metagenomics and culture.</title>
        <authorList>
            <person name="Gilroy R."/>
            <person name="Ravi A."/>
            <person name="Getino M."/>
            <person name="Pursley I."/>
            <person name="Horton D.L."/>
            <person name="Alikhan N.F."/>
            <person name="Baker D."/>
            <person name="Gharbi K."/>
            <person name="Hall N."/>
            <person name="Watson M."/>
            <person name="Adriaenssens E.M."/>
            <person name="Foster-Nyarko E."/>
            <person name="Jarju S."/>
            <person name="Secka A."/>
            <person name="Antonio M."/>
            <person name="Oren A."/>
            <person name="Chaudhuri R.R."/>
            <person name="La Ragione R."/>
            <person name="Hildebrand F."/>
            <person name="Pallen M.J."/>
        </authorList>
    </citation>
    <scope>NUCLEOTIDE SEQUENCE</scope>
    <source>
        <strain evidence="2">ChiSxjej5B17-1746</strain>
    </source>
</reference>
<dbReference type="Gene3D" id="3.30.565.10">
    <property type="entry name" value="Histidine kinase-like ATPase, C-terminal domain"/>
    <property type="match status" value="1"/>
</dbReference>
<dbReference type="EMBL" id="DXGI01000395">
    <property type="protein sequence ID" value="HIW79575.1"/>
    <property type="molecule type" value="Genomic_DNA"/>
</dbReference>
<gene>
    <name evidence="2" type="ORF">H9874_10610</name>
</gene>
<dbReference type="CDD" id="cd16936">
    <property type="entry name" value="HATPase_RsbW-like"/>
    <property type="match status" value="1"/>
</dbReference>
<feature type="domain" description="Histidine kinase/HSP90-like ATPase" evidence="1">
    <location>
        <begin position="6"/>
        <end position="132"/>
    </location>
</feature>
<organism evidence="2 3">
    <name type="scientific">Candidatus Bilophila faecipullorum</name>
    <dbReference type="NCBI Taxonomy" id="2838482"/>
    <lineage>
        <taxon>Bacteria</taxon>
        <taxon>Pseudomonadati</taxon>
        <taxon>Thermodesulfobacteriota</taxon>
        <taxon>Desulfovibrionia</taxon>
        <taxon>Desulfovibrionales</taxon>
        <taxon>Desulfovibrionaceae</taxon>
        <taxon>Bilophila</taxon>
    </lineage>
</organism>
<accession>A0A9D1UAT0</accession>
<proteinExistence type="predicted"/>
<evidence type="ECO:0000313" key="2">
    <source>
        <dbReference type="EMBL" id="HIW79575.1"/>
    </source>
</evidence>
<keyword evidence="2" id="KW-0547">Nucleotide-binding</keyword>
<reference evidence="2" key="2">
    <citation type="submission" date="2021-04" db="EMBL/GenBank/DDBJ databases">
        <authorList>
            <person name="Gilroy R."/>
        </authorList>
    </citation>
    <scope>NUCLEOTIDE SEQUENCE</scope>
    <source>
        <strain evidence="2">ChiSxjej5B17-1746</strain>
    </source>
</reference>
<evidence type="ECO:0000313" key="3">
    <source>
        <dbReference type="Proteomes" id="UP000824264"/>
    </source>
</evidence>
<dbReference type="AlphaFoldDB" id="A0A9D1UAT0"/>